<dbReference type="RefSeq" id="WP_086451573.1">
    <property type="nucleotide sequence ID" value="NZ_MSPP01000003.1"/>
</dbReference>
<dbReference type="InterPro" id="IPR002048">
    <property type="entry name" value="EF_hand_dom"/>
</dbReference>
<feature type="domain" description="EF-hand" evidence="3">
    <location>
        <begin position="68"/>
        <end position="94"/>
    </location>
</feature>
<comment type="caution">
    <text evidence="4">The sequence shown here is derived from an EMBL/GenBank/DDBJ whole genome shotgun (WGS) entry which is preliminary data.</text>
</comment>
<evidence type="ECO:0000256" key="1">
    <source>
        <dbReference type="SAM" id="MobiDB-lite"/>
    </source>
</evidence>
<organism evidence="4 5">
    <name type="scientific">Marivivens niveibacter</name>
    <dbReference type="NCBI Taxonomy" id="1930667"/>
    <lineage>
        <taxon>Bacteria</taxon>
        <taxon>Pseudomonadati</taxon>
        <taxon>Pseudomonadota</taxon>
        <taxon>Alphaproteobacteria</taxon>
        <taxon>Rhodobacterales</taxon>
        <taxon>Paracoccaceae</taxon>
        <taxon>Marivivens group</taxon>
        <taxon>Marivivens</taxon>
    </lineage>
</organism>
<dbReference type="PROSITE" id="PS50222">
    <property type="entry name" value="EF_HAND_2"/>
    <property type="match status" value="2"/>
</dbReference>
<keyword evidence="2" id="KW-0732">Signal</keyword>
<dbReference type="PANTHER" id="PTHR10827">
    <property type="entry name" value="RETICULOCALBIN"/>
    <property type="match status" value="1"/>
</dbReference>
<dbReference type="SMART" id="SM00054">
    <property type="entry name" value="EFh"/>
    <property type="match status" value="3"/>
</dbReference>
<dbReference type="EMBL" id="MSPP01000003">
    <property type="protein sequence ID" value="OUD09094.1"/>
    <property type="molecule type" value="Genomic_DNA"/>
</dbReference>
<dbReference type="PANTHER" id="PTHR10827:SF52">
    <property type="entry name" value="IP16409P"/>
    <property type="match status" value="1"/>
</dbReference>
<dbReference type="Gene3D" id="1.10.238.10">
    <property type="entry name" value="EF-hand"/>
    <property type="match status" value="2"/>
</dbReference>
<feature type="chain" id="PRO_5013055483" description="EF-hand domain-containing protein" evidence="2">
    <location>
        <begin position="22"/>
        <end position="181"/>
    </location>
</feature>
<name>A0A251WYF7_9RHOB</name>
<evidence type="ECO:0000313" key="4">
    <source>
        <dbReference type="EMBL" id="OUD09094.1"/>
    </source>
</evidence>
<dbReference type="GO" id="GO:0005509">
    <property type="term" value="F:calcium ion binding"/>
    <property type="evidence" value="ECO:0007669"/>
    <property type="project" value="InterPro"/>
</dbReference>
<keyword evidence="5" id="KW-1185">Reference proteome</keyword>
<feature type="region of interest" description="Disordered" evidence="1">
    <location>
        <begin position="154"/>
        <end position="181"/>
    </location>
</feature>
<dbReference type="AlphaFoldDB" id="A0A251WYF7"/>
<evidence type="ECO:0000256" key="2">
    <source>
        <dbReference type="SAM" id="SignalP"/>
    </source>
</evidence>
<dbReference type="InterPro" id="IPR018247">
    <property type="entry name" value="EF_Hand_1_Ca_BS"/>
</dbReference>
<gene>
    <name evidence="4" type="ORF">BVC71_10310</name>
</gene>
<proteinExistence type="predicted"/>
<dbReference type="PROSITE" id="PS00018">
    <property type="entry name" value="EF_HAND_1"/>
    <property type="match status" value="2"/>
</dbReference>
<feature type="signal peptide" evidence="2">
    <location>
        <begin position="1"/>
        <end position="21"/>
    </location>
</feature>
<dbReference type="OrthoDB" id="5470953at2"/>
<dbReference type="Proteomes" id="UP000194664">
    <property type="component" value="Unassembled WGS sequence"/>
</dbReference>
<feature type="domain" description="EF-hand" evidence="3">
    <location>
        <begin position="123"/>
        <end position="158"/>
    </location>
</feature>
<accession>A0A251WYF7</accession>
<sequence>MKTKLLIAALITGVAATSVSAAGFGRSEGAGSFGPRGGIAAMDFATVDANADGSITLEELQALPAAKFAEVDTDGDGVLSAEELNAQVTAQMAERAAARVEQQITSRDTDGDGALSLEELQPNDTTRLTSMFERLDADSDGNVTAEEFAAFETAMAQRDQMRGGDRGGRDGGRDGGQRHNH</sequence>
<dbReference type="InterPro" id="IPR011992">
    <property type="entry name" value="EF-hand-dom_pair"/>
</dbReference>
<feature type="compositionally biased region" description="Basic and acidic residues" evidence="1">
    <location>
        <begin position="159"/>
        <end position="181"/>
    </location>
</feature>
<evidence type="ECO:0000259" key="3">
    <source>
        <dbReference type="PROSITE" id="PS50222"/>
    </source>
</evidence>
<protein>
    <recommendedName>
        <fullName evidence="3">EF-hand domain-containing protein</fullName>
    </recommendedName>
</protein>
<evidence type="ECO:0000313" key="5">
    <source>
        <dbReference type="Proteomes" id="UP000194664"/>
    </source>
</evidence>
<dbReference type="SUPFAM" id="SSF47473">
    <property type="entry name" value="EF-hand"/>
    <property type="match status" value="1"/>
</dbReference>
<reference evidence="4 5" key="1">
    <citation type="submission" date="2016-12" db="EMBL/GenBank/DDBJ databases">
        <title>The draft genome sequence of HSLHS2.</title>
        <authorList>
            <person name="Hu D."/>
            <person name="Wang L."/>
            <person name="Shao Z."/>
        </authorList>
    </citation>
    <scope>NUCLEOTIDE SEQUENCE [LARGE SCALE GENOMIC DNA]</scope>
    <source>
        <strain evidence="4">MCCC 1A06712</strain>
    </source>
</reference>
<dbReference type="Pfam" id="PF13202">
    <property type="entry name" value="EF-hand_5"/>
    <property type="match status" value="4"/>
</dbReference>